<dbReference type="PANTHER" id="PTHR43668">
    <property type="entry name" value="ALLANTOINASE"/>
    <property type="match status" value="1"/>
</dbReference>
<comment type="pathway">
    <text evidence="2">Nitrogen metabolism; (S)-allantoin degradation; allantoate from (S)-allantoin: step 1/1.</text>
</comment>
<dbReference type="GO" id="GO:0005737">
    <property type="term" value="C:cytoplasm"/>
    <property type="evidence" value="ECO:0007669"/>
    <property type="project" value="TreeGrafter"/>
</dbReference>
<dbReference type="AlphaFoldDB" id="A0A7R9U001"/>
<dbReference type="GO" id="GO:0004038">
    <property type="term" value="F:allantoinase activity"/>
    <property type="evidence" value="ECO:0007669"/>
    <property type="project" value="UniProtKB-EC"/>
</dbReference>
<dbReference type="InterPro" id="IPR050138">
    <property type="entry name" value="DHOase/Allantoinase_Hydrolase"/>
</dbReference>
<protein>
    <recommendedName>
        <fullName evidence="5">allantoinase</fullName>
        <ecNumber evidence="5">3.5.2.5</ecNumber>
    </recommendedName>
</protein>
<dbReference type="UniPathway" id="UPA00395">
    <property type="reaction ID" value="UER00653"/>
</dbReference>
<name>A0A7R9U001_9VIRI</name>
<evidence type="ECO:0000256" key="6">
    <source>
        <dbReference type="ARBA" id="ARBA00022723"/>
    </source>
</evidence>
<keyword evidence="7" id="KW-0378">Hydrolase</keyword>
<dbReference type="PANTHER" id="PTHR43668:SF2">
    <property type="entry name" value="ALLANTOINASE"/>
    <property type="match status" value="1"/>
</dbReference>
<dbReference type="InterPro" id="IPR011059">
    <property type="entry name" value="Metal-dep_hydrolase_composite"/>
</dbReference>
<keyword evidence="8" id="KW-0862">Zinc</keyword>
<evidence type="ECO:0000256" key="9">
    <source>
        <dbReference type="SAM" id="SignalP"/>
    </source>
</evidence>
<comment type="similarity">
    <text evidence="3">Belongs to the metallo-dependent hydrolases superfamily. Allantoinase family.</text>
</comment>
<feature type="signal peptide" evidence="9">
    <location>
        <begin position="1"/>
        <end position="21"/>
    </location>
</feature>
<dbReference type="GO" id="GO:0000256">
    <property type="term" value="P:allantoin catabolic process"/>
    <property type="evidence" value="ECO:0007669"/>
    <property type="project" value="UniProtKB-UniPathway"/>
</dbReference>
<dbReference type="InterPro" id="IPR017593">
    <property type="entry name" value="Allantoinase"/>
</dbReference>
<evidence type="ECO:0000256" key="5">
    <source>
        <dbReference type="ARBA" id="ARBA00012863"/>
    </source>
</evidence>
<evidence type="ECO:0000256" key="7">
    <source>
        <dbReference type="ARBA" id="ARBA00022801"/>
    </source>
</evidence>
<dbReference type="GO" id="GO:0008270">
    <property type="term" value="F:zinc ion binding"/>
    <property type="evidence" value="ECO:0007669"/>
    <property type="project" value="InterPro"/>
</dbReference>
<dbReference type="GO" id="GO:0050897">
    <property type="term" value="F:cobalt ion binding"/>
    <property type="evidence" value="ECO:0007669"/>
    <property type="project" value="InterPro"/>
</dbReference>
<feature type="chain" id="PRO_5031074461" description="allantoinase" evidence="9">
    <location>
        <begin position="22"/>
        <end position="522"/>
    </location>
</feature>
<evidence type="ECO:0000256" key="4">
    <source>
        <dbReference type="ARBA" id="ARBA00011881"/>
    </source>
</evidence>
<gene>
    <name evidence="11" type="ORF">PCOL08062_LOCUS11798</name>
</gene>
<dbReference type="SUPFAM" id="SSF51556">
    <property type="entry name" value="Metallo-dependent hydrolases"/>
    <property type="match status" value="1"/>
</dbReference>
<keyword evidence="9" id="KW-0732">Signal</keyword>
<dbReference type="GO" id="GO:0006145">
    <property type="term" value="P:purine nucleobase catabolic process"/>
    <property type="evidence" value="ECO:0007669"/>
    <property type="project" value="TreeGrafter"/>
</dbReference>
<dbReference type="EMBL" id="HBDZ01015307">
    <property type="protein sequence ID" value="CAD8250266.1"/>
    <property type="molecule type" value="Transcribed_RNA"/>
</dbReference>
<dbReference type="InterPro" id="IPR032466">
    <property type="entry name" value="Metal_Hydrolase"/>
</dbReference>
<sequence>MAGFPAKLAALGALATALYLATPPDGFAGGPHRLPHEVRAVRSSRVALPDVSGAGVKIVPATVFIGDDGTIEKIVGENDPDSGPGAGVYSFGDALIAPGVVDAHTHLNEPGREEWEGFETGTSAAAAGGITTVVDMPLNSSPVVTTAEALRGKQAASTGKLAVDVAFWGGIVPENAADEAVLGELLDAGVVGLKSFMCPSGIDEFGHTGAADFEAAAAALVSRSKPLMAHAEKALEGEAAAEAKAAAAAHAPTSHASWALTRPGTMEGAAVDELIAVAKKLGSGGAPRIHVAHVADVAAAAAIAAAQAEGVDITGETCPHYLTFAAEEVPEGATQYKCAPPIRPSETRSALAQTLRGGGALAMVSSDHSPAPANVKAFPGEPGVDGDFTKAWGGIAGLQMLLPATWTAVKRVGMEVSDAVRLLSVAPAQVAGLGARKGSIAVGKDADFVVWDPEGKSVLCDGSSEPAPGGCTQRNRHKHKLSPYNNLVLDGAVIATIVRGNVVYDGRNDAVSQSRSGRPVLV</sequence>
<organism evidence="11">
    <name type="scientific">Prasinoderma coloniale</name>
    <dbReference type="NCBI Taxonomy" id="156133"/>
    <lineage>
        <taxon>Eukaryota</taxon>
        <taxon>Viridiplantae</taxon>
        <taxon>Prasinodermophyta</taxon>
        <taxon>Prasinodermophyceae</taxon>
        <taxon>Prasinodermales</taxon>
        <taxon>Prasinodermaceae</taxon>
        <taxon>Prasinoderma</taxon>
    </lineage>
</organism>
<evidence type="ECO:0000256" key="3">
    <source>
        <dbReference type="ARBA" id="ARBA00010368"/>
    </source>
</evidence>
<dbReference type="Pfam" id="PF01979">
    <property type="entry name" value="Amidohydro_1"/>
    <property type="match status" value="1"/>
</dbReference>
<evidence type="ECO:0000313" key="11">
    <source>
        <dbReference type="EMBL" id="CAD8250266.1"/>
    </source>
</evidence>
<evidence type="ECO:0000256" key="2">
    <source>
        <dbReference type="ARBA" id="ARBA00004968"/>
    </source>
</evidence>
<evidence type="ECO:0000256" key="1">
    <source>
        <dbReference type="ARBA" id="ARBA00001947"/>
    </source>
</evidence>
<comment type="cofactor">
    <cofactor evidence="1">
        <name>Zn(2+)</name>
        <dbReference type="ChEBI" id="CHEBI:29105"/>
    </cofactor>
</comment>
<dbReference type="InterPro" id="IPR006680">
    <property type="entry name" value="Amidohydro-rel"/>
</dbReference>
<dbReference type="EC" id="3.5.2.5" evidence="5"/>
<dbReference type="NCBIfam" id="TIGR03178">
    <property type="entry name" value="allantoinase"/>
    <property type="match status" value="1"/>
</dbReference>
<evidence type="ECO:0000256" key="8">
    <source>
        <dbReference type="ARBA" id="ARBA00022833"/>
    </source>
</evidence>
<comment type="subunit">
    <text evidence="4">Homotetramer.</text>
</comment>
<keyword evidence="6" id="KW-0479">Metal-binding</keyword>
<accession>A0A7R9U001</accession>
<proteinExistence type="inferred from homology"/>
<feature type="domain" description="Amidohydrolase-related" evidence="10">
    <location>
        <begin position="96"/>
        <end position="503"/>
    </location>
</feature>
<evidence type="ECO:0000259" key="10">
    <source>
        <dbReference type="Pfam" id="PF01979"/>
    </source>
</evidence>
<reference evidence="11" key="1">
    <citation type="submission" date="2021-01" db="EMBL/GenBank/DDBJ databases">
        <authorList>
            <person name="Corre E."/>
            <person name="Pelletier E."/>
            <person name="Niang G."/>
            <person name="Scheremetjew M."/>
            <person name="Finn R."/>
            <person name="Kale V."/>
            <person name="Holt S."/>
            <person name="Cochrane G."/>
            <person name="Meng A."/>
            <person name="Brown T."/>
            <person name="Cohen L."/>
        </authorList>
    </citation>
    <scope>NUCLEOTIDE SEQUENCE</scope>
    <source>
        <strain evidence="11">CCMP1413</strain>
    </source>
</reference>
<dbReference type="Gene3D" id="3.20.20.140">
    <property type="entry name" value="Metal-dependent hydrolases"/>
    <property type="match status" value="1"/>
</dbReference>
<dbReference type="SUPFAM" id="SSF51338">
    <property type="entry name" value="Composite domain of metallo-dependent hydrolases"/>
    <property type="match status" value="1"/>
</dbReference>